<keyword evidence="5" id="KW-0255">Endonuclease</keyword>
<evidence type="ECO:0000256" key="1">
    <source>
        <dbReference type="ARBA" id="ARBA00001947"/>
    </source>
</evidence>
<comment type="cofactor">
    <cofactor evidence="1">
        <name>Zn(2+)</name>
        <dbReference type="ChEBI" id="CHEBI:29105"/>
    </cofactor>
</comment>
<evidence type="ECO:0000256" key="4">
    <source>
        <dbReference type="ARBA" id="ARBA00022723"/>
    </source>
</evidence>
<dbReference type="EMBL" id="JANBOI010000662">
    <property type="protein sequence ID" value="KAJ1729172.1"/>
    <property type="molecule type" value="Genomic_DNA"/>
</dbReference>
<keyword evidence="4" id="KW-0479">Metal-binding</keyword>
<comment type="caution">
    <text evidence="8">The sequence shown here is derived from an EMBL/GenBank/DDBJ whole genome shotgun (WGS) entry which is preliminary data.</text>
</comment>
<name>A0A9W8CXH5_9FUNG</name>
<dbReference type="HAMAP" id="MF_00009">
    <property type="entry name" value="Endoribonucl_YbeY"/>
    <property type="match status" value="1"/>
</dbReference>
<evidence type="ECO:0000256" key="6">
    <source>
        <dbReference type="ARBA" id="ARBA00022801"/>
    </source>
</evidence>
<reference evidence="8" key="1">
    <citation type="submission" date="2022-07" db="EMBL/GenBank/DDBJ databases">
        <title>Phylogenomic reconstructions and comparative analyses of Kickxellomycotina fungi.</title>
        <authorList>
            <person name="Reynolds N.K."/>
            <person name="Stajich J.E."/>
            <person name="Barry K."/>
            <person name="Grigoriev I.V."/>
            <person name="Crous P."/>
            <person name="Smith M.E."/>
        </authorList>
    </citation>
    <scope>NUCLEOTIDE SEQUENCE</scope>
    <source>
        <strain evidence="8">BCRC 34381</strain>
    </source>
</reference>
<evidence type="ECO:0000256" key="2">
    <source>
        <dbReference type="ARBA" id="ARBA00010875"/>
    </source>
</evidence>
<evidence type="ECO:0000256" key="3">
    <source>
        <dbReference type="ARBA" id="ARBA00022722"/>
    </source>
</evidence>
<dbReference type="Gene3D" id="3.40.390.30">
    <property type="entry name" value="Metalloproteases ('zincins'), catalytic domain"/>
    <property type="match status" value="1"/>
</dbReference>
<keyword evidence="3" id="KW-0540">Nuclease</keyword>
<dbReference type="Proteomes" id="UP001143981">
    <property type="component" value="Unassembled WGS sequence"/>
</dbReference>
<dbReference type="AlphaFoldDB" id="A0A9W8CXH5"/>
<dbReference type="PANTHER" id="PTHR46986">
    <property type="entry name" value="ENDORIBONUCLEASE YBEY, CHLOROPLASTIC"/>
    <property type="match status" value="1"/>
</dbReference>
<dbReference type="OrthoDB" id="27226at2759"/>
<accession>A0A9W8CXH5</accession>
<dbReference type="InterPro" id="IPR020549">
    <property type="entry name" value="YbeY_CS"/>
</dbReference>
<keyword evidence="6" id="KW-0378">Hydrolase</keyword>
<comment type="similarity">
    <text evidence="2">Belongs to the endoribonuclease YbeY family.</text>
</comment>
<keyword evidence="7" id="KW-0862">Zinc</keyword>
<organism evidence="8 9">
    <name type="scientific">Coemansia biformis</name>
    <dbReference type="NCBI Taxonomy" id="1286918"/>
    <lineage>
        <taxon>Eukaryota</taxon>
        <taxon>Fungi</taxon>
        <taxon>Fungi incertae sedis</taxon>
        <taxon>Zoopagomycota</taxon>
        <taxon>Kickxellomycotina</taxon>
        <taxon>Kickxellomycetes</taxon>
        <taxon>Kickxellales</taxon>
        <taxon>Kickxellaceae</taxon>
        <taxon>Coemansia</taxon>
    </lineage>
</organism>
<evidence type="ECO:0008006" key="10">
    <source>
        <dbReference type="Google" id="ProtNLM"/>
    </source>
</evidence>
<keyword evidence="9" id="KW-1185">Reference proteome</keyword>
<evidence type="ECO:0000313" key="8">
    <source>
        <dbReference type="EMBL" id="KAJ1729172.1"/>
    </source>
</evidence>
<dbReference type="Pfam" id="PF02130">
    <property type="entry name" value="YbeY"/>
    <property type="match status" value="1"/>
</dbReference>
<gene>
    <name evidence="8" type="ORF">LPJ61_003653</name>
</gene>
<protein>
    <recommendedName>
        <fullName evidence="10">Zincin</fullName>
    </recommendedName>
</protein>
<dbReference type="SUPFAM" id="SSF55486">
    <property type="entry name" value="Metalloproteases ('zincins'), catalytic domain"/>
    <property type="match status" value="1"/>
</dbReference>
<dbReference type="PROSITE" id="PS01306">
    <property type="entry name" value="UPF0054"/>
    <property type="match status" value="1"/>
</dbReference>
<dbReference type="InterPro" id="IPR002036">
    <property type="entry name" value="YbeY"/>
</dbReference>
<dbReference type="GO" id="GO:0006364">
    <property type="term" value="P:rRNA processing"/>
    <property type="evidence" value="ECO:0007669"/>
    <property type="project" value="InterPro"/>
</dbReference>
<evidence type="ECO:0000256" key="7">
    <source>
        <dbReference type="ARBA" id="ARBA00022833"/>
    </source>
</evidence>
<dbReference type="GO" id="GO:0004222">
    <property type="term" value="F:metalloendopeptidase activity"/>
    <property type="evidence" value="ECO:0007669"/>
    <property type="project" value="InterPro"/>
</dbReference>
<evidence type="ECO:0000256" key="5">
    <source>
        <dbReference type="ARBA" id="ARBA00022759"/>
    </source>
</evidence>
<evidence type="ECO:0000313" key="9">
    <source>
        <dbReference type="Proteomes" id="UP001143981"/>
    </source>
</evidence>
<dbReference type="NCBIfam" id="TIGR00043">
    <property type="entry name" value="rRNA maturation RNase YbeY"/>
    <property type="match status" value="1"/>
</dbReference>
<dbReference type="InterPro" id="IPR023091">
    <property type="entry name" value="MetalPrtase_cat_dom_sf_prd"/>
</dbReference>
<sequence>MVLVANRQRLVWLPLRCVRRQIEVLLECSGYPGWDVGVHFVDNHAIQDLNRRYRMRDSPTDILSFPFHATQEPESFRAHAATEDDRNLGDMFLATPYIAHHCRANGESLASHLPVLLTHGLCHLMGYDHELDPDYQRMAAREREILRRLASHSAAIPI</sequence>
<dbReference type="GO" id="GO:0004519">
    <property type="term" value="F:endonuclease activity"/>
    <property type="evidence" value="ECO:0007669"/>
    <property type="project" value="UniProtKB-KW"/>
</dbReference>
<proteinExistence type="inferred from homology"/>
<dbReference type="PANTHER" id="PTHR46986:SF1">
    <property type="entry name" value="ENDORIBONUCLEASE YBEY, CHLOROPLASTIC"/>
    <property type="match status" value="1"/>
</dbReference>
<dbReference type="GO" id="GO:0046872">
    <property type="term" value="F:metal ion binding"/>
    <property type="evidence" value="ECO:0007669"/>
    <property type="project" value="UniProtKB-KW"/>
</dbReference>